<dbReference type="Pfam" id="PF16213">
    <property type="entry name" value="DCB"/>
    <property type="match status" value="1"/>
</dbReference>
<evidence type="ECO:0000313" key="2">
    <source>
        <dbReference type="EMBL" id="KAJ3831989.1"/>
    </source>
</evidence>
<proteinExistence type="predicted"/>
<evidence type="ECO:0000313" key="3">
    <source>
        <dbReference type="Proteomes" id="UP001163846"/>
    </source>
</evidence>
<name>A0AA38U431_9AGAR</name>
<dbReference type="AlphaFoldDB" id="A0AA38U431"/>
<gene>
    <name evidence="2" type="ORF">F5878DRAFT_635770</name>
</gene>
<dbReference type="InterPro" id="IPR032629">
    <property type="entry name" value="DCB_dom"/>
</dbReference>
<comment type="caution">
    <text evidence="2">The sequence shown here is derived from an EMBL/GenBank/DDBJ whole genome shotgun (WGS) entry which is preliminary data.</text>
</comment>
<reference evidence="2" key="1">
    <citation type="submission" date="2022-08" db="EMBL/GenBank/DDBJ databases">
        <authorList>
            <consortium name="DOE Joint Genome Institute"/>
            <person name="Min B."/>
            <person name="Riley R."/>
            <person name="Sierra-Patev S."/>
            <person name="Naranjo-Ortiz M."/>
            <person name="Looney B."/>
            <person name="Konkel Z."/>
            <person name="Slot J.C."/>
            <person name="Sakamoto Y."/>
            <person name="Steenwyk J.L."/>
            <person name="Rokas A."/>
            <person name="Carro J."/>
            <person name="Camarero S."/>
            <person name="Ferreira P."/>
            <person name="Molpeceres G."/>
            <person name="Ruiz-Duenas F.J."/>
            <person name="Serrano A."/>
            <person name="Henrissat B."/>
            <person name="Drula E."/>
            <person name="Hughes K.W."/>
            <person name="Mata J.L."/>
            <person name="Ishikawa N.K."/>
            <person name="Vargas-Isla R."/>
            <person name="Ushijima S."/>
            <person name="Smith C.A."/>
            <person name="Ahrendt S."/>
            <person name="Andreopoulos W."/>
            <person name="He G."/>
            <person name="Labutti K."/>
            <person name="Lipzen A."/>
            <person name="Ng V."/>
            <person name="Sandor L."/>
            <person name="Barry K."/>
            <person name="Martinez A.T."/>
            <person name="Xiao Y."/>
            <person name="Gibbons J.G."/>
            <person name="Terashima K."/>
            <person name="Hibbett D.S."/>
            <person name="Grigoriev I.V."/>
        </authorList>
    </citation>
    <scope>NUCLEOTIDE SEQUENCE</scope>
    <source>
        <strain evidence="2">TFB9207</strain>
    </source>
</reference>
<protein>
    <recommendedName>
        <fullName evidence="1">Mon2/Sec7/BIG1-like dimerisation and cyclophilin-binding domain-containing protein</fullName>
    </recommendedName>
</protein>
<feature type="domain" description="Mon2/Sec7/BIG1-like dimerisation and cyclophilin-binding" evidence="1">
    <location>
        <begin position="5"/>
        <end position="131"/>
    </location>
</feature>
<dbReference type="EMBL" id="MU807128">
    <property type="protein sequence ID" value="KAJ3831989.1"/>
    <property type="molecule type" value="Genomic_DNA"/>
</dbReference>
<organism evidence="2 3">
    <name type="scientific">Lentinula raphanica</name>
    <dbReference type="NCBI Taxonomy" id="153919"/>
    <lineage>
        <taxon>Eukaryota</taxon>
        <taxon>Fungi</taxon>
        <taxon>Dikarya</taxon>
        <taxon>Basidiomycota</taxon>
        <taxon>Agaricomycotina</taxon>
        <taxon>Agaricomycetes</taxon>
        <taxon>Agaricomycetidae</taxon>
        <taxon>Agaricales</taxon>
        <taxon>Marasmiineae</taxon>
        <taxon>Omphalotaceae</taxon>
        <taxon>Lentinula</taxon>
    </lineage>
</organism>
<accession>A0AA38U431</accession>
<dbReference type="Proteomes" id="UP001163846">
    <property type="component" value="Unassembled WGS sequence"/>
</dbReference>
<sequence>MSPLAFLVTELQSLSSKTRRKHPDIREAAENLTTITNRNSDGLRSLELLKPIFMGCATKKLVAISLGSLQRLISLKIALKSTVPEIIRTMSDAMNQGVDIQLKILQTLLGLIAKYLEVHDALLGDLVMVVMNKMVHEDRKNVDVRTQDVDDKLTDVTLPDGTTTHLNPSAKDAYSVFEDLCLLANSDKSNFPKLEFLREIGDIRAGVV</sequence>
<keyword evidence="3" id="KW-1185">Reference proteome</keyword>
<evidence type="ECO:0000259" key="1">
    <source>
        <dbReference type="Pfam" id="PF16213"/>
    </source>
</evidence>